<dbReference type="Proteomes" id="UP001597478">
    <property type="component" value="Unassembled WGS sequence"/>
</dbReference>
<name>A0ABW5WAB9_9PSEU</name>
<gene>
    <name evidence="1" type="ORF">ACFS2C_13900</name>
</gene>
<evidence type="ECO:0000313" key="1">
    <source>
        <dbReference type="EMBL" id="MFD2800490.1"/>
    </source>
</evidence>
<proteinExistence type="predicted"/>
<accession>A0ABW5WAB9</accession>
<keyword evidence="2" id="KW-1185">Reference proteome</keyword>
<organism evidence="1 2">
    <name type="scientific">Prauserella oleivorans</name>
    <dbReference type="NCBI Taxonomy" id="1478153"/>
    <lineage>
        <taxon>Bacteria</taxon>
        <taxon>Bacillati</taxon>
        <taxon>Actinomycetota</taxon>
        <taxon>Actinomycetes</taxon>
        <taxon>Pseudonocardiales</taxon>
        <taxon>Pseudonocardiaceae</taxon>
        <taxon>Prauserella</taxon>
    </lineage>
</organism>
<evidence type="ECO:0000313" key="2">
    <source>
        <dbReference type="Proteomes" id="UP001597478"/>
    </source>
</evidence>
<dbReference type="EMBL" id="JBHUOF010000018">
    <property type="protein sequence ID" value="MFD2800490.1"/>
    <property type="molecule type" value="Genomic_DNA"/>
</dbReference>
<dbReference type="RefSeq" id="WP_377387880.1">
    <property type="nucleotide sequence ID" value="NZ_JBHSAN010000009.1"/>
</dbReference>
<comment type="caution">
    <text evidence="1">The sequence shown here is derived from an EMBL/GenBank/DDBJ whole genome shotgun (WGS) entry which is preliminary data.</text>
</comment>
<sequence>MTLTAGAARAVPDATDNIITAAELKAGGMSDSAILRRCRPGGPWRRLLPGVILLSPGEPTRRQLLRAVARYLGPDTVITGIDALSAHGLELPRQPAVHVLVRAQRRVLAPEFVQLERTIRVPDPVRIDGLPYAPAPRAALDAARRQRDAALLRDLLSLPIYYGLCTYEELSVELAAGSQRGSAAVRAELRRIGRTRDTYVHGWARRLLRRAPLPPPRWDVTVCDRRGRPIGAVDAWWDDVGMGWQFTPPGRAGSGHLGHLALTAAGIVLVRTEPERLRSADETVLVELASAFRTAATRARPPVQCEAPEQAA</sequence>
<reference evidence="2" key="1">
    <citation type="journal article" date="2019" name="Int. J. Syst. Evol. Microbiol.">
        <title>The Global Catalogue of Microorganisms (GCM) 10K type strain sequencing project: providing services to taxonomists for standard genome sequencing and annotation.</title>
        <authorList>
            <consortium name="The Broad Institute Genomics Platform"/>
            <consortium name="The Broad Institute Genome Sequencing Center for Infectious Disease"/>
            <person name="Wu L."/>
            <person name="Ma J."/>
        </authorList>
    </citation>
    <scope>NUCLEOTIDE SEQUENCE [LARGE SCALE GENOMIC DNA]</scope>
    <source>
        <strain evidence="2">IBRC-M 10906</strain>
    </source>
</reference>
<protein>
    <submittedName>
        <fullName evidence="1">Uncharacterized protein</fullName>
    </submittedName>
</protein>